<protein>
    <submittedName>
        <fullName evidence="1">Uncharacterized protein (DUF362 family)</fullName>
    </submittedName>
</protein>
<evidence type="ECO:0000313" key="1">
    <source>
        <dbReference type="EMBL" id="MBB5341999.1"/>
    </source>
</evidence>
<sequence length="61" mass="6832">MDQPWTEDSVARTLINPNYCLTDPPVVTEEKWIEANAKLVQKMGVEPYLATLLSVLRAGSK</sequence>
<proteinExistence type="predicted"/>
<dbReference type="Proteomes" id="UP000569005">
    <property type="component" value="Unassembled WGS sequence"/>
</dbReference>
<organism evidence="1 2">
    <name type="scientific">Tunturiibacter gelidiferens</name>
    <dbReference type="NCBI Taxonomy" id="3069689"/>
    <lineage>
        <taxon>Bacteria</taxon>
        <taxon>Pseudomonadati</taxon>
        <taxon>Acidobacteriota</taxon>
        <taxon>Terriglobia</taxon>
        <taxon>Terriglobales</taxon>
        <taxon>Acidobacteriaceae</taxon>
        <taxon>Tunturiibacter</taxon>
    </lineage>
</organism>
<dbReference type="EMBL" id="JACHEA010000003">
    <property type="protein sequence ID" value="MBB5341999.1"/>
    <property type="molecule type" value="Genomic_DNA"/>
</dbReference>
<keyword evidence="2" id="KW-1185">Reference proteome</keyword>
<name>A0ACC5P570_9BACT</name>
<reference evidence="1" key="1">
    <citation type="submission" date="2020-08" db="EMBL/GenBank/DDBJ databases">
        <title>Genomic Encyclopedia of Type Strains, Phase IV (KMG-V): Genome sequencing to study the core and pangenomes of soil and plant-associated prokaryotes.</title>
        <authorList>
            <person name="Whitman W."/>
        </authorList>
    </citation>
    <scope>NUCLEOTIDE SEQUENCE</scope>
    <source>
        <strain evidence="1">M8UP15</strain>
    </source>
</reference>
<accession>A0ACC5P570</accession>
<comment type="caution">
    <text evidence="1">The sequence shown here is derived from an EMBL/GenBank/DDBJ whole genome shotgun (WGS) entry which is preliminary data.</text>
</comment>
<evidence type="ECO:0000313" key="2">
    <source>
        <dbReference type="Proteomes" id="UP000569005"/>
    </source>
</evidence>
<gene>
    <name evidence="1" type="ORF">HDF13_004388</name>
</gene>